<dbReference type="Proteomes" id="UP000242972">
    <property type="component" value="Unassembled WGS sequence"/>
</dbReference>
<evidence type="ECO:0000313" key="1">
    <source>
        <dbReference type="EMBL" id="PSR32706.1"/>
    </source>
</evidence>
<dbReference type="SUPFAM" id="SSF110296">
    <property type="entry name" value="Oligoxyloglucan reducing end-specific cellobiohydrolase"/>
    <property type="match status" value="1"/>
</dbReference>
<gene>
    <name evidence="1" type="ORF">C7B46_13180</name>
</gene>
<organism evidence="1 2">
    <name type="scientific">Sulfobacillus benefaciens</name>
    <dbReference type="NCBI Taxonomy" id="453960"/>
    <lineage>
        <taxon>Bacteria</taxon>
        <taxon>Bacillati</taxon>
        <taxon>Bacillota</taxon>
        <taxon>Clostridia</taxon>
        <taxon>Eubacteriales</taxon>
        <taxon>Clostridiales Family XVII. Incertae Sedis</taxon>
        <taxon>Sulfobacillus</taxon>
    </lineage>
</organism>
<protein>
    <submittedName>
        <fullName evidence="1">Uncharacterized protein</fullName>
    </submittedName>
</protein>
<name>A0A2T2XE24_9FIRM</name>
<sequence>MLALSGILVVTAGCGAASGHDTASGSSRVVKHTVDHPGNQPFITLNPTSGRPGSIVTVTGYIPSVKDLSASDRAKLAPLGNIGFGGFNTGLTIDVSAITWSSQHPGYFTAKFQVPTQPWLTPQGEHALKPGVYPVAIQCFGPMIHGCALGPSQTQADFRLMGPIATQDRPISLKLSPVRGAPGTSVHVSGWAPLTEIIGQPFGYQLVWNAEGKTSDYGSLGSVQQSFNGDISGSFKVPASVAPLGSLQPGPNSIALQYIFTANPGTSITLGHAPFNIIAPRTWAALGTFHPLYTTTNQAAFSFSQPSPVTVSDGTIAVSTTPGAIWLRQDGVWQSISLSALTSLSSGTGYPVTVFPGSPPLASSIALAPGFPSTLFLAVEAVNHQYGSAPPMYNTPYYTTDLGKSWNQVPVPPGYTVGEFGGYLQQESAVVAYFIHDNQWATETTDNGGQSWTMNQHLPKPELGSALNFGAVPNENFGQMGNGQTEQLLRDTREGQWISSTSFTTMEGTTTLAALSVHSALLLQANNPYPVQLTENGGKTWQYIALPPITGSQNGSNYQDLGMLANGDILAQVSLASGSGWFVLTPGASHWQSVPTTVIPPNTYNVTIVGKAIWWIASSGSTTTPPTLVSVNQSRL</sequence>
<dbReference type="EMBL" id="PXYW01000033">
    <property type="protein sequence ID" value="PSR32706.1"/>
    <property type="molecule type" value="Genomic_DNA"/>
</dbReference>
<dbReference type="AlphaFoldDB" id="A0A2T2XE24"/>
<reference evidence="1 2" key="1">
    <citation type="journal article" date="2014" name="BMC Genomics">
        <title>Comparison of environmental and isolate Sulfobacillus genomes reveals diverse carbon, sulfur, nitrogen, and hydrogen metabolisms.</title>
        <authorList>
            <person name="Justice N.B."/>
            <person name="Norman A."/>
            <person name="Brown C.T."/>
            <person name="Singh A."/>
            <person name="Thomas B.C."/>
            <person name="Banfield J.F."/>
        </authorList>
    </citation>
    <scope>NUCLEOTIDE SEQUENCE [LARGE SCALE GENOMIC DNA]</scope>
    <source>
        <strain evidence="1">AMDSBA4</strain>
    </source>
</reference>
<accession>A0A2T2XE24</accession>
<evidence type="ECO:0000313" key="2">
    <source>
        <dbReference type="Proteomes" id="UP000242972"/>
    </source>
</evidence>
<proteinExistence type="predicted"/>
<comment type="caution">
    <text evidence="1">The sequence shown here is derived from an EMBL/GenBank/DDBJ whole genome shotgun (WGS) entry which is preliminary data.</text>
</comment>